<name>A0A1B6G733_9HEMI</name>
<protein>
    <submittedName>
        <fullName evidence="2">Uncharacterized protein</fullName>
    </submittedName>
</protein>
<organism evidence="2">
    <name type="scientific">Cuerna arida</name>
    <dbReference type="NCBI Taxonomy" id="1464854"/>
    <lineage>
        <taxon>Eukaryota</taxon>
        <taxon>Metazoa</taxon>
        <taxon>Ecdysozoa</taxon>
        <taxon>Arthropoda</taxon>
        <taxon>Hexapoda</taxon>
        <taxon>Insecta</taxon>
        <taxon>Pterygota</taxon>
        <taxon>Neoptera</taxon>
        <taxon>Paraneoptera</taxon>
        <taxon>Hemiptera</taxon>
        <taxon>Auchenorrhyncha</taxon>
        <taxon>Membracoidea</taxon>
        <taxon>Cicadellidae</taxon>
        <taxon>Cicadellinae</taxon>
        <taxon>Proconiini</taxon>
        <taxon>Cuerna</taxon>
    </lineage>
</organism>
<feature type="compositionally biased region" description="Low complexity" evidence="1">
    <location>
        <begin position="255"/>
        <end position="264"/>
    </location>
</feature>
<feature type="region of interest" description="Disordered" evidence="1">
    <location>
        <begin position="255"/>
        <end position="296"/>
    </location>
</feature>
<feature type="compositionally biased region" description="Basic and acidic residues" evidence="1">
    <location>
        <begin position="427"/>
        <end position="437"/>
    </location>
</feature>
<feature type="region of interest" description="Disordered" evidence="1">
    <location>
        <begin position="390"/>
        <end position="413"/>
    </location>
</feature>
<reference evidence="2" key="1">
    <citation type="submission" date="2015-11" db="EMBL/GenBank/DDBJ databases">
        <title>De novo transcriptome assembly of four potential Pierce s Disease insect vectors from Arizona vineyards.</title>
        <authorList>
            <person name="Tassone E.E."/>
        </authorList>
    </citation>
    <scope>NUCLEOTIDE SEQUENCE</scope>
</reference>
<feature type="compositionally biased region" description="Polar residues" evidence="1">
    <location>
        <begin position="475"/>
        <end position="485"/>
    </location>
</feature>
<feature type="non-terminal residue" evidence="2">
    <location>
        <position position="485"/>
    </location>
</feature>
<feature type="region of interest" description="Disordered" evidence="1">
    <location>
        <begin position="425"/>
        <end position="485"/>
    </location>
</feature>
<feature type="compositionally biased region" description="Basic and acidic residues" evidence="1">
    <location>
        <begin position="286"/>
        <end position="296"/>
    </location>
</feature>
<proteinExistence type="predicted"/>
<accession>A0A1B6G733</accession>
<gene>
    <name evidence="2" type="ORF">g.10868</name>
</gene>
<sequence>KKVSMKQNDKKIKEEDVPDEKYIALGKPEKQQPELEESAFIVEFPEDVIPSADDIKISSILTLDDLSMLPTNVSQTDVGVVLEAEDTNYVIVTETNITFDEDLNRTVSRKKTVKGYENGKETVDVIHDFPSSDILVEDVTDIDETNVFPSEIKLVEIETIYTDSEGNKRVKRKVLKKKVINGKEETIIKDDNPEENILVEPLLYTDTPIKMPNTTEISDQSLPIIDKPNINPDEDLTPVDKGSLLMDILRKVPSPLKPVTPSKTKTLKKKTKSSTTISEPTFPFKQSDDLPQEHESLEDKTNLISPIVTQSVLEPFKTAKVGQSETGTKVSVSDSDKLENHDELLCGDMANVNSNTITENVLDTLLKPHSEFETQIPRQQDDIIHFHPKSHKSEQLNKSPIDEPNIPQNDDLPLLINTYPIQQQEHTISKDSDKETQDAAPNEQVTSEPYITHPKSKLPDSKSNSFTGIKESTKPSKPTTLVQPS</sequence>
<evidence type="ECO:0000313" key="2">
    <source>
        <dbReference type="EMBL" id="JAS58240.1"/>
    </source>
</evidence>
<feature type="non-terminal residue" evidence="2">
    <location>
        <position position="1"/>
    </location>
</feature>
<dbReference type="EMBL" id="GECZ01011529">
    <property type="protein sequence ID" value="JAS58240.1"/>
    <property type="molecule type" value="Transcribed_RNA"/>
</dbReference>
<evidence type="ECO:0000256" key="1">
    <source>
        <dbReference type="SAM" id="MobiDB-lite"/>
    </source>
</evidence>
<dbReference type="AlphaFoldDB" id="A0A1B6G733"/>